<feature type="domain" description="TF-B3" evidence="6">
    <location>
        <begin position="148"/>
        <end position="228"/>
    </location>
</feature>
<organism evidence="8 9">
    <name type="scientific">Helianthus annuus</name>
    <name type="common">Common sunflower</name>
    <dbReference type="NCBI Taxonomy" id="4232"/>
    <lineage>
        <taxon>Eukaryota</taxon>
        <taxon>Viridiplantae</taxon>
        <taxon>Streptophyta</taxon>
        <taxon>Embryophyta</taxon>
        <taxon>Tracheophyta</taxon>
        <taxon>Spermatophyta</taxon>
        <taxon>Magnoliopsida</taxon>
        <taxon>eudicotyledons</taxon>
        <taxon>Gunneridae</taxon>
        <taxon>Pentapetalae</taxon>
        <taxon>asterids</taxon>
        <taxon>campanulids</taxon>
        <taxon>Asterales</taxon>
        <taxon>Asteraceae</taxon>
        <taxon>Asteroideae</taxon>
        <taxon>Heliantheae alliance</taxon>
        <taxon>Heliantheae</taxon>
        <taxon>Helianthus</taxon>
    </lineage>
</organism>
<dbReference type="InterPro" id="IPR015300">
    <property type="entry name" value="DNA-bd_pseudobarrel_sf"/>
</dbReference>
<reference evidence="8" key="2">
    <citation type="submission" date="2017-02" db="EMBL/GenBank/DDBJ databases">
        <title>Sunflower complete genome.</title>
        <authorList>
            <person name="Langlade N."/>
            <person name="Munos S."/>
        </authorList>
    </citation>
    <scope>NUCLEOTIDE SEQUENCE [LARGE SCALE GENOMIC DNA]</scope>
    <source>
        <tissue evidence="8">Leaves</tissue>
    </source>
</reference>
<keyword evidence="5" id="KW-0539">Nucleus</keyword>
<protein>
    <submittedName>
        <fullName evidence="8">Putative DNA-binding pseudobarrel domain-containing protein</fullName>
    </submittedName>
    <submittedName>
        <fullName evidence="7">Transcription factor B3-Domain family</fullName>
    </submittedName>
</protein>
<sequence length="347" mass="39615">MATRSSSHPDQSSPSFFKVIRHPSAAHLSLPNAFVRRYLEKIPKNPILVTATGNHSWRMKFVKIGEDYCFAHGWEDLVNDVGLCSRDIVVFWLIDSFTFHVTFLGANGCEKHVPVIKTNDVDDGEYHDKNLWFEKVFGRKSLGYYMPLPVKFVKAAGLEHKQHVKLKDHEGREWPMGIIVQRYTSPKYGLSAGWAVFRKYHNLSEGDVGTFTFDKQQGVIKLTRLFKSKRPIKQETQMEEVNRNNGTHSCYGYGNGNVKIEDEWSPTEKPCGGGCHVKVKTESGSKMEVVKRKRGAPQLKTYANVKIEDGWVQEMVPPEKPSRGVGVEVNTEPEMESMFQIKRVVYF</sequence>
<dbReference type="PANTHER" id="PTHR31920:SF101">
    <property type="entry name" value="DNA-BINDING PSEUDOBARREL DOMAIN-CONTAINING PROTEIN-RELATED"/>
    <property type="match status" value="1"/>
</dbReference>
<reference evidence="7" key="3">
    <citation type="submission" date="2020-06" db="EMBL/GenBank/DDBJ databases">
        <title>Helianthus annuus Genome sequencing and assembly Release 2.</title>
        <authorList>
            <person name="Gouzy J."/>
            <person name="Langlade N."/>
            <person name="Munos S."/>
        </authorList>
    </citation>
    <scope>NUCLEOTIDE SEQUENCE</scope>
    <source>
        <tissue evidence="7">Leaves</tissue>
    </source>
</reference>
<accession>A0A251UBU7</accession>
<dbReference type="Proteomes" id="UP000215914">
    <property type="component" value="Chromosome 7"/>
</dbReference>
<keyword evidence="2" id="KW-0805">Transcription regulation</keyword>
<dbReference type="Pfam" id="PF02362">
    <property type="entry name" value="B3"/>
    <property type="match status" value="2"/>
</dbReference>
<dbReference type="PANTHER" id="PTHR31920">
    <property type="entry name" value="B3 DOMAIN-CONTAINING"/>
    <property type="match status" value="1"/>
</dbReference>
<comment type="subcellular location">
    <subcellularLocation>
        <location evidence="1">Nucleus</location>
    </subcellularLocation>
</comment>
<evidence type="ECO:0000256" key="2">
    <source>
        <dbReference type="ARBA" id="ARBA00023015"/>
    </source>
</evidence>
<evidence type="ECO:0000313" key="7">
    <source>
        <dbReference type="EMBL" id="KAF5754833.1"/>
    </source>
</evidence>
<evidence type="ECO:0000313" key="8">
    <source>
        <dbReference type="EMBL" id="OTG20336.1"/>
    </source>
</evidence>
<keyword evidence="4" id="KW-0804">Transcription</keyword>
<dbReference type="CDD" id="cd10017">
    <property type="entry name" value="B3_DNA"/>
    <property type="match status" value="2"/>
</dbReference>
<dbReference type="FunCoup" id="A0A251UBU7">
    <property type="interactions" value="145"/>
</dbReference>
<dbReference type="OMA" id="SNYFICE"/>
<proteinExistence type="predicted"/>
<dbReference type="SUPFAM" id="SSF101936">
    <property type="entry name" value="DNA-binding pseudobarrel domain"/>
    <property type="match status" value="2"/>
</dbReference>
<evidence type="ECO:0000313" key="9">
    <source>
        <dbReference type="Proteomes" id="UP000215914"/>
    </source>
</evidence>
<evidence type="ECO:0000256" key="4">
    <source>
        <dbReference type="ARBA" id="ARBA00023163"/>
    </source>
</evidence>
<dbReference type="InParanoid" id="A0A251UBU7"/>
<name>A0A251UBU7_HELAN</name>
<keyword evidence="9" id="KW-1185">Reference proteome</keyword>
<dbReference type="InterPro" id="IPR003340">
    <property type="entry name" value="B3_DNA-bd"/>
</dbReference>
<dbReference type="STRING" id="4232.A0A251UBU7"/>
<dbReference type="PROSITE" id="PS50863">
    <property type="entry name" value="B3"/>
    <property type="match status" value="2"/>
</dbReference>
<dbReference type="Gene3D" id="2.40.330.10">
    <property type="entry name" value="DNA-binding pseudobarrel domain"/>
    <property type="match status" value="2"/>
</dbReference>
<reference evidence="7 9" key="1">
    <citation type="journal article" date="2017" name="Nature">
        <title>The sunflower genome provides insights into oil metabolism, flowering and Asterid evolution.</title>
        <authorList>
            <person name="Badouin H."/>
            <person name="Gouzy J."/>
            <person name="Grassa C.J."/>
            <person name="Murat F."/>
            <person name="Staton S.E."/>
            <person name="Cottret L."/>
            <person name="Lelandais-Briere C."/>
            <person name="Owens G.L."/>
            <person name="Carrere S."/>
            <person name="Mayjonade B."/>
            <person name="Legrand L."/>
            <person name="Gill N."/>
            <person name="Kane N.C."/>
            <person name="Bowers J.E."/>
            <person name="Hubner S."/>
            <person name="Bellec A."/>
            <person name="Berard A."/>
            <person name="Berges H."/>
            <person name="Blanchet N."/>
            <person name="Boniface M.C."/>
            <person name="Brunel D."/>
            <person name="Catrice O."/>
            <person name="Chaidir N."/>
            <person name="Claudel C."/>
            <person name="Donnadieu C."/>
            <person name="Faraut T."/>
            <person name="Fievet G."/>
            <person name="Helmstetter N."/>
            <person name="King M."/>
            <person name="Knapp S.J."/>
            <person name="Lai Z."/>
            <person name="Le Paslier M.C."/>
            <person name="Lippi Y."/>
            <person name="Lorenzon L."/>
            <person name="Mandel J.R."/>
            <person name="Marage G."/>
            <person name="Marchand G."/>
            <person name="Marquand E."/>
            <person name="Bret-Mestries E."/>
            <person name="Morien E."/>
            <person name="Nambeesan S."/>
            <person name="Nguyen T."/>
            <person name="Pegot-Espagnet P."/>
            <person name="Pouilly N."/>
            <person name="Raftis F."/>
            <person name="Sallet E."/>
            <person name="Schiex T."/>
            <person name="Thomas J."/>
            <person name="Vandecasteele C."/>
            <person name="Vares D."/>
            <person name="Vear F."/>
            <person name="Vautrin S."/>
            <person name="Crespi M."/>
            <person name="Mangin B."/>
            <person name="Burke J.M."/>
            <person name="Salse J."/>
            <person name="Munos S."/>
            <person name="Vincourt P."/>
            <person name="Rieseberg L.H."/>
            <person name="Langlade N.B."/>
        </authorList>
    </citation>
    <scope>NUCLEOTIDE SEQUENCE [LARGE SCALE GENOMIC DNA]</scope>
    <source>
        <strain evidence="9">cv. SF193</strain>
        <tissue evidence="7">Leaves</tissue>
    </source>
</reference>
<dbReference type="Gramene" id="mRNA:HanXRQr2_Chr17g0795701">
    <property type="protein sequence ID" value="mRNA:HanXRQr2_Chr17g0795701"/>
    <property type="gene ID" value="HanXRQr2_Chr17g0795701"/>
</dbReference>
<feature type="domain" description="TF-B3" evidence="6">
    <location>
        <begin position="13"/>
        <end position="107"/>
    </location>
</feature>
<dbReference type="AlphaFoldDB" id="A0A251UBU7"/>
<evidence type="ECO:0000256" key="3">
    <source>
        <dbReference type="ARBA" id="ARBA00023125"/>
    </source>
</evidence>
<dbReference type="EMBL" id="MNCJ02000332">
    <property type="protein sequence ID" value="KAF5754833.1"/>
    <property type="molecule type" value="Genomic_DNA"/>
</dbReference>
<evidence type="ECO:0000256" key="5">
    <source>
        <dbReference type="ARBA" id="ARBA00023242"/>
    </source>
</evidence>
<evidence type="ECO:0000256" key="1">
    <source>
        <dbReference type="ARBA" id="ARBA00004123"/>
    </source>
</evidence>
<gene>
    <name evidence="8" type="ORF">HannXRQ_Chr07g0191931</name>
    <name evidence="7" type="ORF">HanXRQr2_Chr17g0795701</name>
</gene>
<dbReference type="EMBL" id="CM007896">
    <property type="protein sequence ID" value="OTG20336.1"/>
    <property type="molecule type" value="Genomic_DNA"/>
</dbReference>
<dbReference type="InterPro" id="IPR050655">
    <property type="entry name" value="Plant_B3_domain"/>
</dbReference>
<dbReference type="GO" id="GO:0005634">
    <property type="term" value="C:nucleus"/>
    <property type="evidence" value="ECO:0007669"/>
    <property type="project" value="UniProtKB-SubCell"/>
</dbReference>
<dbReference type="GO" id="GO:0003677">
    <property type="term" value="F:DNA binding"/>
    <property type="evidence" value="ECO:0007669"/>
    <property type="project" value="UniProtKB-KW"/>
</dbReference>
<dbReference type="OrthoDB" id="635132at2759"/>
<keyword evidence="3 8" id="KW-0238">DNA-binding</keyword>
<evidence type="ECO:0000259" key="6">
    <source>
        <dbReference type="PROSITE" id="PS50863"/>
    </source>
</evidence>
<dbReference type="SMART" id="SM01019">
    <property type="entry name" value="B3"/>
    <property type="match status" value="2"/>
</dbReference>